<dbReference type="Gene3D" id="2.60.120.10">
    <property type="entry name" value="Jelly Rolls"/>
    <property type="match status" value="1"/>
</dbReference>
<reference evidence="2 3" key="1">
    <citation type="submission" date="2017-08" db="EMBL/GenBank/DDBJ databases">
        <title>Pusillimonas indicus sp. nov., a member of the family Alcaligenaceae isolated from surface seawater.</title>
        <authorList>
            <person name="Li J."/>
        </authorList>
    </citation>
    <scope>NUCLEOTIDE SEQUENCE [LARGE SCALE GENOMIC DNA]</scope>
    <source>
        <strain evidence="2 3">L52-1-41</strain>
    </source>
</reference>
<evidence type="ECO:0000259" key="1">
    <source>
        <dbReference type="Pfam" id="PF06172"/>
    </source>
</evidence>
<organism evidence="2 3">
    <name type="scientific">Neopusillimonas maritima</name>
    <dbReference type="NCBI Taxonomy" id="2026239"/>
    <lineage>
        <taxon>Bacteria</taxon>
        <taxon>Pseudomonadati</taxon>
        <taxon>Pseudomonadota</taxon>
        <taxon>Betaproteobacteria</taxon>
        <taxon>Burkholderiales</taxon>
        <taxon>Alcaligenaceae</taxon>
        <taxon>Neopusillimonas</taxon>
    </lineage>
</organism>
<sequence>MSQESVDQLVTRFNMQPHPEGGYYSETYRAADQVTRLSDGAVRSSSTAIYYLLNNGAYSAWHRIASDEVWHFYAGDPLLLHVLAGDGDLQTHRLGHPLAHAQAVCQAVVPAGSWFAAQLEQPAGFALLGCTVAPGFEFSEFELAKADDLLVQYPQNAEIIRPLLAHGGAQA</sequence>
<protein>
    <recommendedName>
        <fullName evidence="1">DUF985 domain-containing protein</fullName>
    </recommendedName>
</protein>
<proteinExistence type="predicted"/>
<dbReference type="PANTHER" id="PTHR33387:SF3">
    <property type="entry name" value="DUF985 DOMAIN-CONTAINING PROTEIN"/>
    <property type="match status" value="1"/>
</dbReference>
<dbReference type="Pfam" id="PF06172">
    <property type="entry name" value="Cupin_5"/>
    <property type="match status" value="1"/>
</dbReference>
<dbReference type="SUPFAM" id="SSF51182">
    <property type="entry name" value="RmlC-like cupins"/>
    <property type="match status" value="1"/>
</dbReference>
<dbReference type="EMBL" id="NQYH01000002">
    <property type="protein sequence ID" value="RIY41831.1"/>
    <property type="molecule type" value="Genomic_DNA"/>
</dbReference>
<dbReference type="CDD" id="cd06121">
    <property type="entry name" value="cupin_YML079wp"/>
    <property type="match status" value="1"/>
</dbReference>
<dbReference type="InterPro" id="IPR011051">
    <property type="entry name" value="RmlC_Cupin_sf"/>
</dbReference>
<gene>
    <name evidence="2" type="ORF">CJP73_05160</name>
</gene>
<dbReference type="InterPro" id="IPR009327">
    <property type="entry name" value="Cupin_DUF985"/>
</dbReference>
<dbReference type="RefSeq" id="WP_119515685.1">
    <property type="nucleotide sequence ID" value="NZ_NQYH01000002.1"/>
</dbReference>
<comment type="caution">
    <text evidence="2">The sequence shown here is derived from an EMBL/GenBank/DDBJ whole genome shotgun (WGS) entry which is preliminary data.</text>
</comment>
<evidence type="ECO:0000313" key="2">
    <source>
        <dbReference type="EMBL" id="RIY41831.1"/>
    </source>
</evidence>
<dbReference type="Proteomes" id="UP000266206">
    <property type="component" value="Unassembled WGS sequence"/>
</dbReference>
<evidence type="ECO:0000313" key="3">
    <source>
        <dbReference type="Proteomes" id="UP000266206"/>
    </source>
</evidence>
<dbReference type="InterPro" id="IPR014710">
    <property type="entry name" value="RmlC-like_jellyroll"/>
</dbReference>
<name>A0A3A1YWD3_9BURK</name>
<dbReference type="AlphaFoldDB" id="A0A3A1YWD3"/>
<dbReference type="InterPro" id="IPR039935">
    <property type="entry name" value="YML079W-like"/>
</dbReference>
<dbReference type="PANTHER" id="PTHR33387">
    <property type="entry name" value="RMLC-LIKE JELLY ROLL FOLD PROTEIN"/>
    <property type="match status" value="1"/>
</dbReference>
<feature type="domain" description="DUF985" evidence="1">
    <location>
        <begin position="8"/>
        <end position="144"/>
    </location>
</feature>
<accession>A0A3A1YWD3</accession>
<dbReference type="OrthoDB" id="9798288at2"/>